<comment type="subcellular location">
    <subcellularLocation>
        <location evidence="1">Cell envelope</location>
    </subcellularLocation>
</comment>
<dbReference type="RefSeq" id="WP_212013039.1">
    <property type="nucleotide sequence ID" value="NZ_JAAFYZ010000101.1"/>
</dbReference>
<proteinExistence type="predicted"/>
<evidence type="ECO:0000256" key="4">
    <source>
        <dbReference type="SAM" id="SignalP"/>
    </source>
</evidence>
<dbReference type="Gene3D" id="3.40.50.2300">
    <property type="match status" value="2"/>
</dbReference>
<feature type="compositionally biased region" description="Low complexity" evidence="3">
    <location>
        <begin position="21"/>
        <end position="54"/>
    </location>
</feature>
<comment type="caution">
    <text evidence="6">The sequence shown here is derived from an EMBL/GenBank/DDBJ whole genome shotgun (WGS) entry which is preliminary data.</text>
</comment>
<name>A0ABS5KWG2_9ACTN</name>
<evidence type="ECO:0000259" key="5">
    <source>
        <dbReference type="Pfam" id="PF13407"/>
    </source>
</evidence>
<dbReference type="InterPro" id="IPR028082">
    <property type="entry name" value="Peripla_BP_I"/>
</dbReference>
<dbReference type="PANTHER" id="PTHR30036:SF1">
    <property type="entry name" value="D-XYLOSE-BINDING PERIPLASMIC PROTEIN"/>
    <property type="match status" value="1"/>
</dbReference>
<dbReference type="PROSITE" id="PS51257">
    <property type="entry name" value="PROKAR_LIPOPROTEIN"/>
    <property type="match status" value="1"/>
</dbReference>
<dbReference type="Proteomes" id="UP000730482">
    <property type="component" value="Unassembled WGS sequence"/>
</dbReference>
<reference evidence="6 7" key="1">
    <citation type="submission" date="2020-02" db="EMBL/GenBank/DDBJ databases">
        <title>Acidophilic actinobacteria isolated from forest soil.</title>
        <authorList>
            <person name="Golinska P."/>
        </authorList>
    </citation>
    <scope>NUCLEOTIDE SEQUENCE [LARGE SCALE GENOMIC DNA]</scope>
    <source>
        <strain evidence="6 7">NL8</strain>
    </source>
</reference>
<dbReference type="InterPro" id="IPR050555">
    <property type="entry name" value="Bact_Solute-Bind_Prot2"/>
</dbReference>
<dbReference type="EMBL" id="JAAFYZ010000101">
    <property type="protein sequence ID" value="MBS2550388.1"/>
    <property type="molecule type" value="Genomic_DNA"/>
</dbReference>
<keyword evidence="7" id="KW-1185">Reference proteome</keyword>
<evidence type="ECO:0000313" key="6">
    <source>
        <dbReference type="EMBL" id="MBS2550388.1"/>
    </source>
</evidence>
<accession>A0ABS5KWG2</accession>
<protein>
    <submittedName>
        <fullName evidence="6">Substrate-binding domain-containing protein</fullName>
    </submittedName>
</protein>
<organism evidence="6 7">
    <name type="scientific">Catenulispora pinistramenti</name>
    <dbReference type="NCBI Taxonomy" id="2705254"/>
    <lineage>
        <taxon>Bacteria</taxon>
        <taxon>Bacillati</taxon>
        <taxon>Actinomycetota</taxon>
        <taxon>Actinomycetes</taxon>
        <taxon>Catenulisporales</taxon>
        <taxon>Catenulisporaceae</taxon>
        <taxon>Catenulispora</taxon>
    </lineage>
</organism>
<feature type="region of interest" description="Disordered" evidence="3">
    <location>
        <begin position="21"/>
        <end position="57"/>
    </location>
</feature>
<dbReference type="PANTHER" id="PTHR30036">
    <property type="entry name" value="D-XYLOSE-BINDING PERIPLASMIC PROTEIN"/>
    <property type="match status" value="1"/>
</dbReference>
<evidence type="ECO:0000256" key="3">
    <source>
        <dbReference type="SAM" id="MobiDB-lite"/>
    </source>
</evidence>
<gene>
    <name evidence="6" type="ORF">KGQ19_26305</name>
</gene>
<dbReference type="Pfam" id="PF13407">
    <property type="entry name" value="Peripla_BP_4"/>
    <property type="match status" value="1"/>
</dbReference>
<evidence type="ECO:0000313" key="7">
    <source>
        <dbReference type="Proteomes" id="UP000730482"/>
    </source>
</evidence>
<dbReference type="SUPFAM" id="SSF53822">
    <property type="entry name" value="Periplasmic binding protein-like I"/>
    <property type="match status" value="1"/>
</dbReference>
<feature type="chain" id="PRO_5045914136" evidence="4">
    <location>
        <begin position="20"/>
        <end position="386"/>
    </location>
</feature>
<evidence type="ECO:0000256" key="2">
    <source>
        <dbReference type="ARBA" id="ARBA00022729"/>
    </source>
</evidence>
<feature type="domain" description="Periplasmic binding protein" evidence="5">
    <location>
        <begin position="67"/>
        <end position="326"/>
    </location>
</feature>
<dbReference type="InterPro" id="IPR025997">
    <property type="entry name" value="SBP_2_dom"/>
</dbReference>
<keyword evidence="2 4" id="KW-0732">Signal</keyword>
<evidence type="ECO:0000256" key="1">
    <source>
        <dbReference type="ARBA" id="ARBA00004196"/>
    </source>
</evidence>
<sequence length="386" mass="39544">MRKAILVVTALGVAVTLSAAGCSSSKSSGSKSSSSGGGTSTAASTGSSSSSSGSIPTSYKNNKVGVLLPDTNSSPRWVNSDPNELTAQCAKYNLKCDIQNANGSATTQTSQAQSMLNEGVGVLMIVNLDSGSAKAIEAQAQAKGVVTIDYDRLTLGGSAQYYVSFDNVAVGKLQGQSLANCSQVKGKSAVKYVEEDGAATDNNATLFKQGYDSVLKALPGWTLAGDQSGAWDTPAGTAQSVFQKLLQGAPDLNAVMVANDEMANAVITVLKQQGLNGKVAVSGQDTTVSGIQNILTGDQCFTIYKPVKGEADVAVQLASQILSGQKPTAPATVHDPTGNRDVPSYLATPVMVDKTNITLPFTDGYQKAADVCTGSFQALCTAAGIK</sequence>
<feature type="signal peptide" evidence="4">
    <location>
        <begin position="1"/>
        <end position="19"/>
    </location>
</feature>